<evidence type="ECO:0000313" key="2">
    <source>
        <dbReference type="Proteomes" id="UP000276940"/>
    </source>
</evidence>
<comment type="caution">
    <text evidence="1">The sequence shown here is derived from an EMBL/GenBank/DDBJ whole genome shotgun (WGS) entry which is preliminary data.</text>
</comment>
<dbReference type="RefSeq" id="WP_124216615.1">
    <property type="nucleotide sequence ID" value="NZ_PTLS01000053.1"/>
</dbReference>
<gene>
    <name evidence="1" type="ORF">C5O77_10145</name>
</gene>
<name>A0A3M6SAN2_LIMRT</name>
<organism evidence="1 2">
    <name type="scientific">Limosilactobacillus reuteri</name>
    <name type="common">Lactobacillus reuteri</name>
    <dbReference type="NCBI Taxonomy" id="1598"/>
    <lineage>
        <taxon>Bacteria</taxon>
        <taxon>Bacillati</taxon>
        <taxon>Bacillota</taxon>
        <taxon>Bacilli</taxon>
        <taxon>Lactobacillales</taxon>
        <taxon>Lactobacillaceae</taxon>
        <taxon>Limosilactobacillus</taxon>
    </lineage>
</organism>
<dbReference type="Proteomes" id="UP000276940">
    <property type="component" value="Unassembled WGS sequence"/>
</dbReference>
<reference evidence="1 2" key="1">
    <citation type="journal article" date="2018" name="J Appl Environ Microbiol">
        <title>The gut symbionts Lactobacillus reuteri R2lc and 2010 encode a polyketide synthase cluster that activates the mammalian aryl-hydrocarbon receptor.</title>
        <authorList>
            <person name="Ozcam M."/>
            <person name="Roos S."/>
            <person name="Van Pijkeren J.P."/>
        </authorList>
    </citation>
    <scope>NUCLEOTIDE SEQUENCE [LARGE SCALE GENOMIC DNA]</scope>
    <source>
        <strain evidence="1 2">R2lc</strain>
    </source>
</reference>
<protein>
    <submittedName>
        <fullName evidence="1">Uncharacterized protein</fullName>
    </submittedName>
</protein>
<sequence length="165" mass="19850">MKIDEFIKRVNEIFYAECFSEDNDIYIYRTEQDMIDENKDGDDMYYFMRISPRNKNLSLFIDSDWVPDDVKGLSLLFNLLRELEETPIKNRFSEKKYTIQVIANYDSAYLNCHKRDNRMTFCDDIETDHVKTRFTQSEIDELKQRPDLAIDWNKAIIKEAKNNED</sequence>
<proteinExistence type="predicted"/>
<dbReference type="AlphaFoldDB" id="A0A3M6SAN2"/>
<dbReference type="EMBL" id="PTLS01000053">
    <property type="protein sequence ID" value="RMX24408.1"/>
    <property type="molecule type" value="Genomic_DNA"/>
</dbReference>
<evidence type="ECO:0000313" key="1">
    <source>
        <dbReference type="EMBL" id="RMX24408.1"/>
    </source>
</evidence>
<accession>A0A3M6SAN2</accession>